<sequence length="437" mass="46533">MSVLLLQGDAVVARKAGREIAASAFAADVAALAARLPANGRPLNLCRDRYRFFVGLAASAVNKVPCILPPSSAAHLIRDLLTDEPDAYLLSDGEVIEGIATVMVDADGTSGSADLPSVDRQSIAAILYTSGSTGRPLPHPRSWNSLLESAHAVQRRFGLQPGSTVIATVPHQHSYGLESSILLPALHGGAIDTAHPFFPRDVRDRIAASPRPRWLVTTPIHLHALLAEAGELPPLDGIVSATAPLALELATAAERRFGAVLYEIYGCSEAGQLATRTPTSSSRWSCLDGVTLRQEQGVTIAEGTFLDQPTRLADVLELDGPDHNKATKFELRGRLQDLVNIGGRRSSIAYLTHHLTSIDGVVDGVFFSPGDDHDPAARLMAFVVAPSLSAGEILAALRLRIDPVFLPRPLHLVDALPRNATGKIQREDLLALAARVA</sequence>
<protein>
    <submittedName>
        <fullName evidence="4">AMP-ligase</fullName>
    </submittedName>
</protein>
<dbReference type="InterPro" id="IPR042099">
    <property type="entry name" value="ANL_N_sf"/>
</dbReference>
<dbReference type="Gene3D" id="3.40.50.12780">
    <property type="entry name" value="N-terminal domain of ligase-like"/>
    <property type="match status" value="1"/>
</dbReference>
<dbReference type="PANTHER" id="PTHR43201:SF5">
    <property type="entry name" value="MEDIUM-CHAIN ACYL-COA LIGASE ACSF2, MITOCHONDRIAL"/>
    <property type="match status" value="1"/>
</dbReference>
<keyword evidence="5" id="KW-1185">Reference proteome</keyword>
<feature type="domain" description="AMP-dependent synthetase/ligase" evidence="3">
    <location>
        <begin position="112"/>
        <end position="280"/>
    </location>
</feature>
<organism evidence="4 5">
    <name type="scientific">Roseiterribacter gracilis</name>
    <dbReference type="NCBI Taxonomy" id="2812848"/>
    <lineage>
        <taxon>Bacteria</taxon>
        <taxon>Pseudomonadati</taxon>
        <taxon>Pseudomonadota</taxon>
        <taxon>Alphaproteobacteria</taxon>
        <taxon>Rhodospirillales</taxon>
        <taxon>Roseiterribacteraceae</taxon>
        <taxon>Roseiterribacter</taxon>
    </lineage>
</organism>
<accession>A0A8S8XA44</accession>
<keyword evidence="2" id="KW-0436">Ligase</keyword>
<dbReference type="SUPFAM" id="SSF56801">
    <property type="entry name" value="Acetyl-CoA synthetase-like"/>
    <property type="match status" value="1"/>
</dbReference>
<comment type="similarity">
    <text evidence="1">Belongs to the ATP-dependent AMP-binding enzyme family.</text>
</comment>
<comment type="caution">
    <text evidence="4">The sequence shown here is derived from an EMBL/GenBank/DDBJ whole genome shotgun (WGS) entry which is preliminary data.</text>
</comment>
<name>A0A8S8XA44_9PROT</name>
<dbReference type="Proteomes" id="UP000681075">
    <property type="component" value="Unassembled WGS sequence"/>
</dbReference>
<dbReference type="PANTHER" id="PTHR43201">
    <property type="entry name" value="ACYL-COA SYNTHETASE"/>
    <property type="match status" value="1"/>
</dbReference>
<gene>
    <name evidence="4" type="ORF">TMPK1_04320</name>
</gene>
<dbReference type="GO" id="GO:0006631">
    <property type="term" value="P:fatty acid metabolic process"/>
    <property type="evidence" value="ECO:0007669"/>
    <property type="project" value="TreeGrafter"/>
</dbReference>
<evidence type="ECO:0000256" key="1">
    <source>
        <dbReference type="ARBA" id="ARBA00006432"/>
    </source>
</evidence>
<dbReference type="GO" id="GO:0031956">
    <property type="term" value="F:medium-chain fatty acid-CoA ligase activity"/>
    <property type="evidence" value="ECO:0007669"/>
    <property type="project" value="TreeGrafter"/>
</dbReference>
<dbReference type="AlphaFoldDB" id="A0A8S8XA44"/>
<evidence type="ECO:0000313" key="4">
    <source>
        <dbReference type="EMBL" id="GIL38195.1"/>
    </source>
</evidence>
<dbReference type="InterPro" id="IPR000873">
    <property type="entry name" value="AMP-dep_synth/lig_dom"/>
</dbReference>
<dbReference type="InterPro" id="IPR045851">
    <property type="entry name" value="AMP-bd_C_sf"/>
</dbReference>
<proteinExistence type="inferred from homology"/>
<dbReference type="RefSeq" id="WP_420241161.1">
    <property type="nucleotide sequence ID" value="NZ_BOPV01000001.1"/>
</dbReference>
<dbReference type="EMBL" id="BOPV01000001">
    <property type="protein sequence ID" value="GIL38195.1"/>
    <property type="molecule type" value="Genomic_DNA"/>
</dbReference>
<dbReference type="Pfam" id="PF00501">
    <property type="entry name" value="AMP-binding"/>
    <property type="match status" value="1"/>
</dbReference>
<reference evidence="4" key="1">
    <citation type="submission" date="2021-02" db="EMBL/GenBank/DDBJ databases">
        <title>Genome sequence of Rhodospirillales sp. strain TMPK1 isolated from soil.</title>
        <authorList>
            <person name="Nakai R."/>
            <person name="Kusada H."/>
            <person name="Tamaki H."/>
        </authorList>
    </citation>
    <scope>NUCLEOTIDE SEQUENCE</scope>
    <source>
        <strain evidence="4">TMPK1</strain>
    </source>
</reference>
<evidence type="ECO:0000256" key="2">
    <source>
        <dbReference type="ARBA" id="ARBA00022598"/>
    </source>
</evidence>
<dbReference type="Gene3D" id="3.30.300.30">
    <property type="match status" value="1"/>
</dbReference>
<evidence type="ECO:0000259" key="3">
    <source>
        <dbReference type="Pfam" id="PF00501"/>
    </source>
</evidence>
<evidence type="ECO:0000313" key="5">
    <source>
        <dbReference type="Proteomes" id="UP000681075"/>
    </source>
</evidence>